<gene>
    <name evidence="2" type="ORF">ETSY1_25775</name>
</gene>
<dbReference type="AlphaFoldDB" id="W4LF69"/>
<dbReference type="Pfam" id="PF04014">
    <property type="entry name" value="MazE_antitoxin"/>
    <property type="match status" value="1"/>
</dbReference>
<sequence length="67" mass="7339">MVIRQIGKRRTFIVPADICEAVGLQEGDFVEVQAHNGSIILKPKKIVDAEQDASDSANRINPQHGLT</sequence>
<dbReference type="InterPro" id="IPR037914">
    <property type="entry name" value="SpoVT-AbrB_sf"/>
</dbReference>
<keyword evidence="3" id="KW-1185">Reference proteome</keyword>
<proteinExistence type="predicted"/>
<dbReference type="EMBL" id="AZHW01000761">
    <property type="protein sequence ID" value="ETW96652.1"/>
    <property type="molecule type" value="Genomic_DNA"/>
</dbReference>
<dbReference type="GO" id="GO:0003677">
    <property type="term" value="F:DNA binding"/>
    <property type="evidence" value="ECO:0007669"/>
    <property type="project" value="InterPro"/>
</dbReference>
<evidence type="ECO:0000259" key="1">
    <source>
        <dbReference type="SMART" id="SM00966"/>
    </source>
</evidence>
<organism evidence="2 3">
    <name type="scientific">Entotheonella factor</name>
    <dbReference type="NCBI Taxonomy" id="1429438"/>
    <lineage>
        <taxon>Bacteria</taxon>
        <taxon>Pseudomonadati</taxon>
        <taxon>Nitrospinota/Tectimicrobiota group</taxon>
        <taxon>Candidatus Tectimicrobiota</taxon>
        <taxon>Candidatus Entotheonellia</taxon>
        <taxon>Candidatus Entotheonellales</taxon>
        <taxon>Candidatus Entotheonellaceae</taxon>
        <taxon>Candidatus Entotheonella</taxon>
    </lineage>
</organism>
<dbReference type="InterPro" id="IPR007159">
    <property type="entry name" value="SpoVT-AbrB_dom"/>
</dbReference>
<accession>W4LF69</accession>
<name>W4LF69_ENTF1</name>
<reference evidence="2 3" key="1">
    <citation type="journal article" date="2014" name="Nature">
        <title>An environmental bacterial taxon with a large and distinct metabolic repertoire.</title>
        <authorList>
            <person name="Wilson M.C."/>
            <person name="Mori T."/>
            <person name="Ruckert C."/>
            <person name="Uria A.R."/>
            <person name="Helf M.J."/>
            <person name="Takada K."/>
            <person name="Gernert C."/>
            <person name="Steffens U.A."/>
            <person name="Heycke N."/>
            <person name="Schmitt S."/>
            <person name="Rinke C."/>
            <person name="Helfrich E.J."/>
            <person name="Brachmann A.O."/>
            <person name="Gurgui C."/>
            <person name="Wakimoto T."/>
            <person name="Kracht M."/>
            <person name="Crusemann M."/>
            <person name="Hentschel U."/>
            <person name="Abe I."/>
            <person name="Matsunaga S."/>
            <person name="Kalinowski J."/>
            <person name="Takeyama H."/>
            <person name="Piel J."/>
        </authorList>
    </citation>
    <scope>NUCLEOTIDE SEQUENCE [LARGE SCALE GENOMIC DNA]</scope>
    <source>
        <strain evidence="3">TSY1</strain>
    </source>
</reference>
<evidence type="ECO:0000313" key="3">
    <source>
        <dbReference type="Proteomes" id="UP000019141"/>
    </source>
</evidence>
<dbReference type="NCBIfam" id="TIGR01439">
    <property type="entry name" value="lp_hng_hel_AbrB"/>
    <property type="match status" value="1"/>
</dbReference>
<dbReference type="SMART" id="SM00966">
    <property type="entry name" value="SpoVT_AbrB"/>
    <property type="match status" value="1"/>
</dbReference>
<dbReference type="Gene3D" id="2.10.260.10">
    <property type="match status" value="1"/>
</dbReference>
<feature type="domain" description="SpoVT-AbrB" evidence="1">
    <location>
        <begin position="4"/>
        <end position="49"/>
    </location>
</feature>
<protein>
    <recommendedName>
        <fullName evidence="1">SpoVT-AbrB domain-containing protein</fullName>
    </recommendedName>
</protein>
<comment type="caution">
    <text evidence="2">The sequence shown here is derived from an EMBL/GenBank/DDBJ whole genome shotgun (WGS) entry which is preliminary data.</text>
</comment>
<dbReference type="SUPFAM" id="SSF89447">
    <property type="entry name" value="AbrB/MazE/MraZ-like"/>
    <property type="match status" value="1"/>
</dbReference>
<evidence type="ECO:0000313" key="2">
    <source>
        <dbReference type="EMBL" id="ETW96652.1"/>
    </source>
</evidence>
<dbReference type="HOGENOM" id="CLU_2804423_0_0_7"/>
<dbReference type="Proteomes" id="UP000019141">
    <property type="component" value="Unassembled WGS sequence"/>
</dbReference>